<organism evidence="12 13">
    <name type="scientific">Nocardia otitidiscaviarum</name>
    <dbReference type="NCBI Taxonomy" id="1823"/>
    <lineage>
        <taxon>Bacteria</taxon>
        <taxon>Bacillati</taxon>
        <taxon>Actinomycetota</taxon>
        <taxon>Actinomycetes</taxon>
        <taxon>Mycobacteriales</taxon>
        <taxon>Nocardiaceae</taxon>
        <taxon>Nocardia</taxon>
    </lineage>
</organism>
<dbReference type="GO" id="GO:0003872">
    <property type="term" value="F:6-phosphofructokinase activity"/>
    <property type="evidence" value="ECO:0007669"/>
    <property type="project" value="UniProtKB-UniRule"/>
</dbReference>
<comment type="similarity">
    <text evidence="10">Belongs to the phosphofructokinase type A (PFKA) family. Mixed-substrate PFK group III subfamily.</text>
</comment>
<dbReference type="GO" id="GO:0048029">
    <property type="term" value="F:monosaccharide binding"/>
    <property type="evidence" value="ECO:0007669"/>
    <property type="project" value="TreeGrafter"/>
</dbReference>
<dbReference type="PANTHER" id="PTHR13697:SF52">
    <property type="entry name" value="ATP-DEPENDENT 6-PHOSPHOFRUCTOKINASE 3"/>
    <property type="match status" value="1"/>
</dbReference>
<evidence type="ECO:0000256" key="4">
    <source>
        <dbReference type="ARBA" id="ARBA00022679"/>
    </source>
</evidence>
<dbReference type="GO" id="GO:0009024">
    <property type="term" value="F:tagatose-6-phosphate kinase activity"/>
    <property type="evidence" value="ECO:0007669"/>
    <property type="project" value="UniProtKB-EC"/>
</dbReference>
<keyword evidence="4 10" id="KW-0808">Transferase</keyword>
<evidence type="ECO:0000256" key="8">
    <source>
        <dbReference type="ARBA" id="ARBA00023152"/>
    </source>
</evidence>
<evidence type="ECO:0000256" key="6">
    <source>
        <dbReference type="ARBA" id="ARBA00022777"/>
    </source>
</evidence>
<name>A0A378YR05_9NOCA</name>
<feature type="binding site" description="in other chain" evidence="10">
    <location>
        <begin position="276"/>
        <end position="279"/>
    </location>
    <ligand>
        <name>substrate</name>
        <note>ligand shared between dimeric partners</note>
    </ligand>
</feature>
<comment type="caution">
    <text evidence="10">Lacks conserved residue(s) required for the propagation of feature annotation.</text>
</comment>
<dbReference type="InterPro" id="IPR000023">
    <property type="entry name" value="Phosphofructokinase_dom"/>
</dbReference>
<dbReference type="NCBIfam" id="NF002872">
    <property type="entry name" value="PRK03202.1"/>
    <property type="match status" value="1"/>
</dbReference>
<evidence type="ECO:0000256" key="7">
    <source>
        <dbReference type="ARBA" id="ARBA00022842"/>
    </source>
</evidence>
<feature type="binding site" evidence="10">
    <location>
        <position position="13"/>
    </location>
    <ligand>
        <name>ATP</name>
        <dbReference type="ChEBI" id="CHEBI:30616"/>
    </ligand>
</feature>
<comment type="catalytic activity">
    <reaction evidence="9">
        <text>D-tagatofuranose 6-phosphate + ATP = D-tagatofuranose 1,6-bisphosphate + ADP + H(+)</text>
        <dbReference type="Rhea" id="RHEA:12420"/>
        <dbReference type="ChEBI" id="CHEBI:15378"/>
        <dbReference type="ChEBI" id="CHEBI:30616"/>
        <dbReference type="ChEBI" id="CHEBI:58694"/>
        <dbReference type="ChEBI" id="CHEBI:58695"/>
        <dbReference type="ChEBI" id="CHEBI:456216"/>
        <dbReference type="EC" id="2.7.1.144"/>
    </reaction>
</comment>
<dbReference type="GO" id="GO:0046872">
    <property type="term" value="F:metal ion binding"/>
    <property type="evidence" value="ECO:0007669"/>
    <property type="project" value="UniProtKB-KW"/>
</dbReference>
<evidence type="ECO:0000256" key="10">
    <source>
        <dbReference type="HAMAP-Rule" id="MF_01976"/>
    </source>
</evidence>
<feature type="binding site" description="in other chain" evidence="10">
    <location>
        <begin position="173"/>
        <end position="175"/>
    </location>
    <ligand>
        <name>substrate</name>
        <note>ligand shared between dimeric partners</note>
    </ligand>
</feature>
<dbReference type="GO" id="GO:0005524">
    <property type="term" value="F:ATP binding"/>
    <property type="evidence" value="ECO:0007669"/>
    <property type="project" value="UniProtKB-KW"/>
</dbReference>
<evidence type="ECO:0000256" key="3">
    <source>
        <dbReference type="ARBA" id="ARBA00022490"/>
    </source>
</evidence>
<feature type="binding site" evidence="10">
    <location>
        <begin position="106"/>
        <end position="109"/>
    </location>
    <ligand>
        <name>ATP</name>
        <dbReference type="ChEBI" id="CHEBI:30616"/>
    </ligand>
</feature>
<dbReference type="Pfam" id="PF00365">
    <property type="entry name" value="PFK"/>
    <property type="match status" value="1"/>
</dbReference>
<feature type="binding site" evidence="10">
    <location>
        <position position="166"/>
    </location>
    <ligand>
        <name>substrate</name>
        <note>ligand shared between dimeric partners</note>
    </ligand>
</feature>
<dbReference type="Gene3D" id="3.40.50.450">
    <property type="match status" value="1"/>
</dbReference>
<comment type="catalytic activity">
    <reaction evidence="10">
        <text>beta-D-fructose 6-phosphate + ATP = beta-D-fructose 1,6-bisphosphate + ADP + H(+)</text>
        <dbReference type="Rhea" id="RHEA:16109"/>
        <dbReference type="ChEBI" id="CHEBI:15378"/>
        <dbReference type="ChEBI" id="CHEBI:30616"/>
        <dbReference type="ChEBI" id="CHEBI:32966"/>
        <dbReference type="ChEBI" id="CHEBI:57634"/>
        <dbReference type="ChEBI" id="CHEBI:456216"/>
        <dbReference type="EC" id="2.7.1.11"/>
    </reaction>
</comment>
<dbReference type="InterPro" id="IPR022953">
    <property type="entry name" value="ATP_PFK"/>
</dbReference>
<keyword evidence="6 10" id="KW-0418">Kinase</keyword>
<dbReference type="HAMAP" id="MF_01976">
    <property type="entry name" value="Phosphofructokinase_III"/>
    <property type="match status" value="1"/>
</dbReference>
<dbReference type="GO" id="GO:0006002">
    <property type="term" value="P:fructose 6-phosphate metabolic process"/>
    <property type="evidence" value="ECO:0007669"/>
    <property type="project" value="InterPro"/>
</dbReference>
<dbReference type="InterPro" id="IPR015912">
    <property type="entry name" value="Phosphofructokinase_CS"/>
</dbReference>
<dbReference type="SUPFAM" id="SSF53784">
    <property type="entry name" value="Phosphofructokinase"/>
    <property type="match status" value="1"/>
</dbReference>
<keyword evidence="10" id="KW-0067">ATP-binding</keyword>
<keyword evidence="13" id="KW-1185">Reference proteome</keyword>
<comment type="cofactor">
    <cofactor evidence="1 10">
        <name>Mg(2+)</name>
        <dbReference type="ChEBI" id="CHEBI:18420"/>
    </cofactor>
</comment>
<evidence type="ECO:0000256" key="9">
    <source>
        <dbReference type="ARBA" id="ARBA00050440"/>
    </source>
</evidence>
<keyword evidence="10" id="KW-0547">Nucleotide-binding</keyword>
<dbReference type="EMBL" id="UGRY01000002">
    <property type="protein sequence ID" value="SUA78937.1"/>
    <property type="molecule type" value="Genomic_DNA"/>
</dbReference>
<dbReference type="InterPro" id="IPR012003">
    <property type="entry name" value="ATP_PFK_prok-type"/>
</dbReference>
<dbReference type="AlphaFoldDB" id="A0A378YR05"/>
<feature type="active site" description="Proton acceptor" evidence="10">
    <location>
        <position position="131"/>
    </location>
</feature>
<evidence type="ECO:0000256" key="5">
    <source>
        <dbReference type="ARBA" id="ARBA00022723"/>
    </source>
</evidence>
<evidence type="ECO:0000313" key="12">
    <source>
        <dbReference type="EMBL" id="SUA78937.1"/>
    </source>
</evidence>
<dbReference type="Gene3D" id="3.40.50.460">
    <property type="entry name" value="Phosphofructokinase domain"/>
    <property type="match status" value="1"/>
</dbReference>
<proteinExistence type="inferred from homology"/>
<comment type="function">
    <text evidence="10">Catalyzes the phosphorylation of D-fructose 6-phosphate to fructose 1,6-bisphosphate by ATP, the first committing step of glycolysis.</text>
</comment>
<keyword evidence="7 10" id="KW-0460">Magnesium</keyword>
<dbReference type="InterPro" id="IPR035966">
    <property type="entry name" value="PKF_sf"/>
</dbReference>
<dbReference type="GO" id="GO:0061621">
    <property type="term" value="P:canonical glycolysis"/>
    <property type="evidence" value="ECO:0007669"/>
    <property type="project" value="TreeGrafter"/>
</dbReference>
<dbReference type="GO" id="GO:0005945">
    <property type="term" value="C:6-phosphofructokinase complex"/>
    <property type="evidence" value="ECO:0007669"/>
    <property type="project" value="TreeGrafter"/>
</dbReference>
<dbReference type="UniPathway" id="UPA00109">
    <property type="reaction ID" value="UER00182"/>
</dbReference>
<comment type="pathway">
    <text evidence="2 10">Carbohydrate degradation; glycolysis; D-glyceraldehyde 3-phosphate and glycerone phosphate from D-glucose: step 3/4.</text>
</comment>
<dbReference type="EC" id="2.7.1.11" evidence="10"/>
<dbReference type="GO" id="GO:0016208">
    <property type="term" value="F:AMP binding"/>
    <property type="evidence" value="ECO:0007669"/>
    <property type="project" value="TreeGrafter"/>
</dbReference>
<feature type="binding site" evidence="10">
    <location>
        <position position="270"/>
    </location>
    <ligand>
        <name>substrate</name>
        <note>ligand shared between dimeric partners</note>
    </ligand>
</feature>
<evidence type="ECO:0000259" key="11">
    <source>
        <dbReference type="Pfam" id="PF00365"/>
    </source>
</evidence>
<reference evidence="12 13" key="1">
    <citation type="submission" date="2018-06" db="EMBL/GenBank/DDBJ databases">
        <authorList>
            <consortium name="Pathogen Informatics"/>
            <person name="Doyle S."/>
        </authorList>
    </citation>
    <scope>NUCLEOTIDE SEQUENCE [LARGE SCALE GENOMIC DNA]</scope>
    <source>
        <strain evidence="12 13">NCTC1934</strain>
    </source>
</reference>
<dbReference type="GO" id="GO:0042802">
    <property type="term" value="F:identical protein binding"/>
    <property type="evidence" value="ECO:0007669"/>
    <property type="project" value="TreeGrafter"/>
</dbReference>
<keyword evidence="8 10" id="KW-0324">Glycolysis</keyword>
<dbReference type="PANTHER" id="PTHR13697">
    <property type="entry name" value="PHOSPHOFRUCTOKINASE"/>
    <property type="match status" value="1"/>
</dbReference>
<accession>A0A378YR05</accession>
<sequence length="346" mass="37070">MGGMRIGVLTGGGDCPGLNAVIRAVVRTANGRWGDAIVGFQDGWRGLLEDRKIQIFNDDRTDRLLAKGGTMLGTARTNPDVLRAGLGRVKQTLDDNGIEALIPIGGEGTLTAASWLSDEGVPVVGVPKTIDNDIDCTDVTFGHDTALAVATEAIDRLHTTAESHQRVMLVEVMGRHAGWIALNAGIAGGAHLTLIPEVPFDVDEVCNMIKRRFQRGDKHFICVVAEGAHPAPESMTLRDGGIDEFGHVRFTGVAQQLGAEIERRIGKEVRTTVLGHVQRGGQPTAYDRVLATRFGVHAAEAVHAGRFGQMVALHGTEIELVPLSEATKQLKLVPPDRYNEAAAFFG</sequence>
<dbReference type="FunFam" id="3.40.50.460:FF:000005">
    <property type="entry name" value="ATP-dependent 6-phosphofructokinase"/>
    <property type="match status" value="1"/>
</dbReference>
<evidence type="ECO:0000313" key="13">
    <source>
        <dbReference type="Proteomes" id="UP000255467"/>
    </source>
</evidence>
<dbReference type="GO" id="GO:0047334">
    <property type="term" value="F:diphosphate-fructose-6-phosphate 1-phosphotransferase activity"/>
    <property type="evidence" value="ECO:0007669"/>
    <property type="project" value="InterPro"/>
</dbReference>
<dbReference type="PROSITE" id="PS00433">
    <property type="entry name" value="PHOSPHOFRUCTOKINASE"/>
    <property type="match status" value="1"/>
</dbReference>
<dbReference type="STRING" id="1406858.GCA_000710895_02530"/>
<gene>
    <name evidence="10 12" type="primary">pfkA</name>
    <name evidence="12" type="ORF">NCTC1934_03557</name>
</gene>
<dbReference type="GO" id="GO:0070095">
    <property type="term" value="F:fructose-6-phosphate binding"/>
    <property type="evidence" value="ECO:0007669"/>
    <property type="project" value="TreeGrafter"/>
</dbReference>
<dbReference type="PRINTS" id="PR00476">
    <property type="entry name" value="PHFRCTKINASE"/>
</dbReference>
<keyword evidence="3 10" id="KW-0963">Cytoplasm</keyword>
<dbReference type="PIRSF" id="PIRSF000532">
    <property type="entry name" value="ATP_PFK_prok"/>
    <property type="match status" value="1"/>
</dbReference>
<dbReference type="Proteomes" id="UP000255467">
    <property type="component" value="Unassembled WGS sequence"/>
</dbReference>
<protein>
    <recommendedName>
        <fullName evidence="10">ATP-dependent 6-phosphofructokinase</fullName>
        <shortName evidence="10">ATP-PFK</shortName>
        <shortName evidence="10">Phosphofructokinase</shortName>
        <ecNumber evidence="10">2.7.1.11</ecNumber>
    </recommendedName>
    <alternativeName>
        <fullName evidence="10">Phosphohexokinase</fullName>
    </alternativeName>
</protein>
<comment type="subunit">
    <text evidence="10">Homodimer or homotetramer.</text>
</comment>
<feature type="site" description="Important for substrate specificity; cannot use PPi as phosphoryl donor" evidence="10">
    <location>
        <position position="108"/>
    </location>
</feature>
<feature type="binding site" evidence="10">
    <location>
        <begin position="76"/>
        <end position="77"/>
    </location>
    <ligand>
        <name>ATP</name>
        <dbReference type="ChEBI" id="CHEBI:30616"/>
    </ligand>
</feature>
<feature type="binding site" evidence="10">
    <location>
        <position position="107"/>
    </location>
    <ligand>
        <name>Mg(2+)</name>
        <dbReference type="ChEBI" id="CHEBI:18420"/>
        <note>catalytic</note>
    </ligand>
</feature>
<feature type="binding site" description="in other chain" evidence="10">
    <location>
        <position position="226"/>
    </location>
    <ligand>
        <name>substrate</name>
        <note>ligand shared between dimeric partners</note>
    </ligand>
</feature>
<dbReference type="NCBIfam" id="TIGR02483">
    <property type="entry name" value="PFK_mixed"/>
    <property type="match status" value="1"/>
</dbReference>
<evidence type="ECO:0000256" key="1">
    <source>
        <dbReference type="ARBA" id="ARBA00001946"/>
    </source>
</evidence>
<evidence type="ECO:0000256" key="2">
    <source>
        <dbReference type="ARBA" id="ARBA00004679"/>
    </source>
</evidence>
<keyword evidence="5 10" id="KW-0479">Metal-binding</keyword>
<feature type="domain" description="Phosphofructokinase" evidence="11">
    <location>
        <begin position="5"/>
        <end position="302"/>
    </location>
</feature>
<comment type="subcellular location">
    <subcellularLocation>
        <location evidence="10">Cytoplasm</location>
    </subcellularLocation>
</comment>
<feature type="binding site" description="in other chain" evidence="10">
    <location>
        <begin position="129"/>
        <end position="131"/>
    </location>
    <ligand>
        <name>substrate</name>
        <note>ligand shared between dimeric partners</note>
    </ligand>
</feature>
<dbReference type="InterPro" id="IPR012829">
    <property type="entry name" value="Phosphofructokinase_III"/>
</dbReference>
<dbReference type="GO" id="GO:0030388">
    <property type="term" value="P:fructose 1,6-bisphosphate metabolic process"/>
    <property type="evidence" value="ECO:0007669"/>
    <property type="project" value="TreeGrafter"/>
</dbReference>